<dbReference type="Proteomes" id="UP000654918">
    <property type="component" value="Unassembled WGS sequence"/>
</dbReference>
<keyword evidence="1" id="KW-0472">Membrane</keyword>
<organism evidence="2 3">
    <name type="scientific">Colletotrichum plurivorum</name>
    <dbReference type="NCBI Taxonomy" id="2175906"/>
    <lineage>
        <taxon>Eukaryota</taxon>
        <taxon>Fungi</taxon>
        <taxon>Dikarya</taxon>
        <taxon>Ascomycota</taxon>
        <taxon>Pezizomycotina</taxon>
        <taxon>Sordariomycetes</taxon>
        <taxon>Hypocreomycetidae</taxon>
        <taxon>Glomerellales</taxon>
        <taxon>Glomerellaceae</taxon>
        <taxon>Colletotrichum</taxon>
        <taxon>Colletotrichum orchidearum species complex</taxon>
    </lineage>
</organism>
<dbReference type="AlphaFoldDB" id="A0A8H6KS40"/>
<keyword evidence="3" id="KW-1185">Reference proteome</keyword>
<comment type="caution">
    <text evidence="2">The sequence shown here is derived from an EMBL/GenBank/DDBJ whole genome shotgun (WGS) entry which is preliminary data.</text>
</comment>
<proteinExistence type="predicted"/>
<evidence type="ECO:0000313" key="2">
    <source>
        <dbReference type="EMBL" id="KAF6836293.1"/>
    </source>
</evidence>
<keyword evidence="1" id="KW-1133">Transmembrane helix</keyword>
<gene>
    <name evidence="2" type="ORF">CPLU01_03791</name>
</gene>
<evidence type="ECO:0000256" key="1">
    <source>
        <dbReference type="SAM" id="Phobius"/>
    </source>
</evidence>
<protein>
    <submittedName>
        <fullName evidence="2">Uncharacterized protein</fullName>
    </submittedName>
</protein>
<reference evidence="2" key="1">
    <citation type="journal article" date="2020" name="Phytopathology">
        <title>Genome Sequence Resources of Colletotrichum truncatum, C. plurivorum, C. musicola, and C. sojae: Four Species Pathogenic to Soybean (Glycine max).</title>
        <authorList>
            <person name="Rogerio F."/>
            <person name="Boufleur T.R."/>
            <person name="Ciampi-Guillardi M."/>
            <person name="Sukno S.A."/>
            <person name="Thon M.R."/>
            <person name="Massola Junior N.S."/>
            <person name="Baroncelli R."/>
        </authorList>
    </citation>
    <scope>NUCLEOTIDE SEQUENCE</scope>
    <source>
        <strain evidence="2">LFN00145</strain>
    </source>
</reference>
<accession>A0A8H6KS40</accession>
<keyword evidence="1" id="KW-0812">Transmembrane</keyword>
<sequence length="186" mass="20899">MQLQARARARKTIAPPQQYVLVDQRERHLPLTAIKVAPNDVPSAEGFRHVAKRKPAALASAVTYFSMCLLIHATGWGHQQFEASPRLERMGQQAPFGRNTDTLLHYDFTSPPDSNFQCLLSPCPPQLIPYYVEYGPAHQLSKQPTHRVCALGLPLTFAPHSSGSGSLWRLRRRRNPSPLCYSTDWA</sequence>
<name>A0A8H6KS40_9PEZI</name>
<feature type="transmembrane region" description="Helical" evidence="1">
    <location>
        <begin position="56"/>
        <end position="76"/>
    </location>
</feature>
<evidence type="ECO:0000313" key="3">
    <source>
        <dbReference type="Proteomes" id="UP000654918"/>
    </source>
</evidence>
<dbReference type="EMBL" id="WIGO01000033">
    <property type="protein sequence ID" value="KAF6836293.1"/>
    <property type="molecule type" value="Genomic_DNA"/>
</dbReference>